<gene>
    <name evidence="5" type="ORF">H6G06_06800</name>
</gene>
<evidence type="ECO:0000256" key="1">
    <source>
        <dbReference type="SAM" id="Coils"/>
    </source>
</evidence>
<comment type="caution">
    <text evidence="5">The sequence shown here is derived from an EMBL/GenBank/DDBJ whole genome shotgun (WGS) entry which is preliminary data.</text>
</comment>
<organism evidence="5 6">
    <name type="scientific">Anabaena sphaerica FACHB-251</name>
    <dbReference type="NCBI Taxonomy" id="2692883"/>
    <lineage>
        <taxon>Bacteria</taxon>
        <taxon>Bacillati</taxon>
        <taxon>Cyanobacteriota</taxon>
        <taxon>Cyanophyceae</taxon>
        <taxon>Nostocales</taxon>
        <taxon>Nostocaceae</taxon>
        <taxon>Anabaena</taxon>
    </lineage>
</organism>
<dbReference type="Proteomes" id="UP000662185">
    <property type="component" value="Unassembled WGS sequence"/>
</dbReference>
<sequence>MTLKRLLLIGLTLLAMMLSGLSLFASWQKPQFQSRLELYQTNIVLQAQAWQPEDSNDESLLAIREAIVGVKPLESAAKQYQQASESVQTNLDKAENKLAKLRAQDITAITPPKPLPNDPLETKTSPQEQQKQLEQSISKLQKLRDELDLRLGILQAQQGETDNALKTWSSLKETSETEFRETANVLSGLWSNPPRLLPNAQPLIQKNLEGWFRSTALIQLYQLQQREDALRDIQARQQAAATDAVWKLAIIAAIPSLTAFIGLILLVFLLGQRLLKGRESILAQNGEKLWSTPWNVETILQVFVLGFFLMGQLFIPELLTLLPISRSSDNVRVQAFSVLVSYVLVALGAFSVLYLSIKRYFPLPEDWFRFRFLSNWFLWGLGGYCTALPIVVIVSLINQQLWQGQGGSNPLLQLALESRDNIALGIFFFTAAIAAPFFEEFLFRGFLLPSLTRYLPVWAAIFVSSLLFAAAHLSLSEVLPLTALGMVLGIVYTRSRNLLAPMLLHSLWNSGTLLSLFLLGSSNN</sequence>
<dbReference type="RefSeq" id="WP_190558309.1">
    <property type="nucleotide sequence ID" value="NZ_JACJQU010000002.1"/>
</dbReference>
<feature type="transmembrane region" description="Helical" evidence="3">
    <location>
        <begin position="502"/>
        <end position="520"/>
    </location>
</feature>
<proteinExistence type="predicted"/>
<keyword evidence="6" id="KW-1185">Reference proteome</keyword>
<feature type="transmembrane region" description="Helical" evidence="3">
    <location>
        <begin position="422"/>
        <end position="442"/>
    </location>
</feature>
<keyword evidence="3" id="KW-1133">Transmembrane helix</keyword>
<feature type="region of interest" description="Disordered" evidence="2">
    <location>
        <begin position="106"/>
        <end position="135"/>
    </location>
</feature>
<feature type="transmembrane region" description="Helical" evidence="3">
    <location>
        <begin position="244"/>
        <end position="271"/>
    </location>
</feature>
<protein>
    <submittedName>
        <fullName evidence="5">CPBP family intramembrane metalloprotease</fullName>
    </submittedName>
</protein>
<keyword evidence="5" id="KW-0482">Metalloprotease</keyword>
<feature type="transmembrane region" description="Helical" evidence="3">
    <location>
        <begin position="292"/>
        <end position="315"/>
    </location>
</feature>
<keyword evidence="5" id="KW-0645">Protease</keyword>
<feature type="coiled-coil region" evidence="1">
    <location>
        <begin position="77"/>
        <end position="104"/>
    </location>
</feature>
<name>A0A926WFL2_9NOST</name>
<dbReference type="PANTHER" id="PTHR43592">
    <property type="entry name" value="CAAX AMINO TERMINAL PROTEASE"/>
    <property type="match status" value="1"/>
</dbReference>
<dbReference type="InterPro" id="IPR003675">
    <property type="entry name" value="Rce1/LyrA-like_dom"/>
</dbReference>
<feature type="transmembrane region" description="Helical" evidence="3">
    <location>
        <begin position="376"/>
        <end position="402"/>
    </location>
</feature>
<accession>A0A926WFL2</accession>
<dbReference type="GO" id="GO:0008237">
    <property type="term" value="F:metallopeptidase activity"/>
    <property type="evidence" value="ECO:0007669"/>
    <property type="project" value="UniProtKB-KW"/>
</dbReference>
<dbReference type="PANTHER" id="PTHR43592:SF15">
    <property type="entry name" value="CAAX AMINO TERMINAL PROTEASE FAMILY PROTEIN"/>
    <property type="match status" value="1"/>
</dbReference>
<keyword evidence="3" id="KW-0472">Membrane</keyword>
<keyword evidence="3" id="KW-0812">Transmembrane</keyword>
<evidence type="ECO:0000259" key="4">
    <source>
        <dbReference type="Pfam" id="PF02517"/>
    </source>
</evidence>
<evidence type="ECO:0000256" key="2">
    <source>
        <dbReference type="SAM" id="MobiDB-lite"/>
    </source>
</evidence>
<evidence type="ECO:0000256" key="3">
    <source>
        <dbReference type="SAM" id="Phobius"/>
    </source>
</evidence>
<feature type="compositionally biased region" description="Polar residues" evidence="2">
    <location>
        <begin position="122"/>
        <end position="135"/>
    </location>
</feature>
<keyword evidence="5" id="KW-0378">Hydrolase</keyword>
<evidence type="ECO:0000313" key="5">
    <source>
        <dbReference type="EMBL" id="MBD2293200.1"/>
    </source>
</evidence>
<reference evidence="6" key="1">
    <citation type="journal article" date="2020" name="ISME J.">
        <title>Comparative genomics reveals insights into cyanobacterial evolution and habitat adaptation.</title>
        <authorList>
            <person name="Chen M.Y."/>
            <person name="Teng W.K."/>
            <person name="Zhao L."/>
            <person name="Hu C.X."/>
            <person name="Zhou Y.K."/>
            <person name="Han B.P."/>
            <person name="Song L.R."/>
            <person name="Shu W.S."/>
        </authorList>
    </citation>
    <scope>NUCLEOTIDE SEQUENCE [LARGE SCALE GENOMIC DNA]</scope>
    <source>
        <strain evidence="6">FACHB-251</strain>
    </source>
</reference>
<evidence type="ECO:0000313" key="6">
    <source>
        <dbReference type="Proteomes" id="UP000662185"/>
    </source>
</evidence>
<feature type="transmembrane region" description="Helical" evidence="3">
    <location>
        <begin position="454"/>
        <end position="472"/>
    </location>
</feature>
<dbReference type="EMBL" id="JACJQU010000002">
    <property type="protein sequence ID" value="MBD2293200.1"/>
    <property type="molecule type" value="Genomic_DNA"/>
</dbReference>
<dbReference type="Pfam" id="PF02517">
    <property type="entry name" value="Rce1-like"/>
    <property type="match status" value="1"/>
</dbReference>
<dbReference type="GO" id="GO:0004175">
    <property type="term" value="F:endopeptidase activity"/>
    <property type="evidence" value="ECO:0007669"/>
    <property type="project" value="UniProtKB-ARBA"/>
</dbReference>
<keyword evidence="1" id="KW-0175">Coiled coil</keyword>
<feature type="transmembrane region" description="Helical" evidence="3">
    <location>
        <begin position="335"/>
        <end position="355"/>
    </location>
</feature>
<dbReference type="AlphaFoldDB" id="A0A926WFL2"/>
<dbReference type="GO" id="GO:0080120">
    <property type="term" value="P:CAAX-box protein maturation"/>
    <property type="evidence" value="ECO:0007669"/>
    <property type="project" value="UniProtKB-ARBA"/>
</dbReference>
<feature type="domain" description="CAAX prenyl protease 2/Lysostaphin resistance protein A-like" evidence="4">
    <location>
        <begin position="426"/>
        <end position="510"/>
    </location>
</feature>